<evidence type="ECO:0000313" key="3">
    <source>
        <dbReference type="Proteomes" id="UP000242287"/>
    </source>
</evidence>
<evidence type="ECO:0000256" key="1">
    <source>
        <dbReference type="SAM" id="MobiDB-lite"/>
    </source>
</evidence>
<reference evidence="2 3" key="1">
    <citation type="submission" date="2014-02" db="EMBL/GenBank/DDBJ databases">
        <title>Transposable element dynamics among asymbiotic and ectomycorrhizal Amanita fungi.</title>
        <authorList>
            <consortium name="DOE Joint Genome Institute"/>
            <person name="Hess J."/>
            <person name="Skrede I."/>
            <person name="Wolfe B."/>
            <person name="LaButti K."/>
            <person name="Ohm R.A."/>
            <person name="Grigoriev I.V."/>
            <person name="Pringle A."/>
        </authorList>
    </citation>
    <scope>NUCLEOTIDE SEQUENCE [LARGE SCALE GENOMIC DNA]</scope>
    <source>
        <strain evidence="2 3">SKay4041</strain>
    </source>
</reference>
<dbReference type="Proteomes" id="UP000242287">
    <property type="component" value="Unassembled WGS sequence"/>
</dbReference>
<gene>
    <name evidence="2" type="ORF">AMATHDRAFT_10917</name>
</gene>
<name>A0A2A9N6K8_9AGAR</name>
<evidence type="ECO:0000313" key="2">
    <source>
        <dbReference type="EMBL" id="PFH44768.1"/>
    </source>
</evidence>
<organism evidence="2 3">
    <name type="scientific">Amanita thiersii Skay4041</name>
    <dbReference type="NCBI Taxonomy" id="703135"/>
    <lineage>
        <taxon>Eukaryota</taxon>
        <taxon>Fungi</taxon>
        <taxon>Dikarya</taxon>
        <taxon>Basidiomycota</taxon>
        <taxon>Agaricomycotina</taxon>
        <taxon>Agaricomycetes</taxon>
        <taxon>Agaricomycetidae</taxon>
        <taxon>Agaricales</taxon>
        <taxon>Pluteineae</taxon>
        <taxon>Amanitaceae</taxon>
        <taxon>Amanita</taxon>
    </lineage>
</organism>
<accession>A0A2A9N6K8</accession>
<protein>
    <submittedName>
        <fullName evidence="2">Uncharacterized protein</fullName>
    </submittedName>
</protein>
<dbReference type="EMBL" id="KZ302902">
    <property type="protein sequence ID" value="PFH44768.1"/>
    <property type="molecule type" value="Genomic_DNA"/>
</dbReference>
<feature type="region of interest" description="Disordered" evidence="1">
    <location>
        <begin position="1"/>
        <end position="49"/>
    </location>
</feature>
<proteinExistence type="predicted"/>
<feature type="compositionally biased region" description="Acidic residues" evidence="1">
    <location>
        <begin position="23"/>
        <end position="44"/>
    </location>
</feature>
<dbReference type="AlphaFoldDB" id="A0A2A9N6K8"/>
<keyword evidence="3" id="KW-1185">Reference proteome</keyword>
<sequence>MSEPKSEDESDPDFDPRSSENDDKFEDPVPEDSEIEDPIPDDSDANMSIIPTMKNLNGHQHHLSDSLRGPGTSLSDLVTSMVNNNRANSMRNLTNISAKSFGNKGTTITKGLLYKGSSNFTGNSENTQNPCDMKQSLPKKLKDIGINLNELDDITRTWLEAMNFDEMGLTQKAHFLGNGGVTFVLKKLLKAAVPDDIPIQFRDIAKLPPSEKDTWQKDH</sequence>